<dbReference type="InterPro" id="IPR002938">
    <property type="entry name" value="FAD-bd"/>
</dbReference>
<comment type="cofactor">
    <cofactor evidence="1">
        <name>FAD</name>
        <dbReference type="ChEBI" id="CHEBI:57692"/>
    </cofactor>
</comment>
<sequence length="401" mass="44151">MKTNYDVVIVGGGMVGACLACALAQTDLQVAVLEFSEPQLSWPEDSVDLRVSAISVASQRIFKAVDAWQYMLDGRVSPYRDMKVWDSTGNGRIHFDSADVGMAEMGHIIENRVIRAALLKRIEEHDNIHFICPTSLASWYNDDDALYLTLADGSKIKTALLVGADGSRSQVREQAGISYYGWPYDQSGVVAVVETELPHQETAWQRFLTTGPLAFLPLADGRSSIVWSTTPDAAENLVAMNDEQFCIALGEALEGRLGAIMTTTQRAAFPLKLQHAEQYVQERIALVGDAAHMIHPLAGQGANLGFLDAASLVDVISDAAQQGRNIGSLKVLRRYERWRKGGNVSMMYAMDGFKRLFSNDITVVKYLRNTGLTLADKCAPIKHRLMRQAMGEEGDLPRLAR</sequence>
<dbReference type="NCBIfam" id="TIGR01988">
    <property type="entry name" value="Ubi-OHases"/>
    <property type="match status" value="1"/>
</dbReference>
<protein>
    <submittedName>
        <fullName evidence="8">2-polyprenylphenol hydroxylase</fullName>
    </submittedName>
</protein>
<keyword evidence="6" id="KW-0503">Monooxygenase</keyword>
<evidence type="ECO:0000256" key="1">
    <source>
        <dbReference type="ARBA" id="ARBA00001974"/>
    </source>
</evidence>
<proteinExistence type="inferred from homology"/>
<dbReference type="GO" id="GO:0016705">
    <property type="term" value="F:oxidoreductase activity, acting on paired donors, with incorporation or reduction of molecular oxygen"/>
    <property type="evidence" value="ECO:0007669"/>
    <property type="project" value="InterPro"/>
</dbReference>
<dbReference type="SUPFAM" id="SSF51905">
    <property type="entry name" value="FAD/NAD(P)-binding domain"/>
    <property type="match status" value="1"/>
</dbReference>
<dbReference type="Gene3D" id="3.50.50.60">
    <property type="entry name" value="FAD/NAD(P)-binding domain"/>
    <property type="match status" value="2"/>
</dbReference>
<reference evidence="8" key="1">
    <citation type="submission" date="2018-06" db="EMBL/GenBank/DDBJ databases">
        <authorList>
            <person name="Zhirakovskaya E."/>
        </authorList>
    </citation>
    <scope>NUCLEOTIDE SEQUENCE</scope>
</reference>
<dbReference type="InterPro" id="IPR036188">
    <property type="entry name" value="FAD/NAD-bd_sf"/>
</dbReference>
<evidence type="ECO:0000313" key="8">
    <source>
        <dbReference type="EMBL" id="VAW84425.1"/>
    </source>
</evidence>
<evidence type="ECO:0000259" key="7">
    <source>
        <dbReference type="Pfam" id="PF01494"/>
    </source>
</evidence>
<dbReference type="InterPro" id="IPR051205">
    <property type="entry name" value="UbiH/COQ6_monooxygenase"/>
</dbReference>
<dbReference type="Pfam" id="PF01494">
    <property type="entry name" value="FAD_binding_3"/>
    <property type="match status" value="1"/>
</dbReference>
<dbReference type="GO" id="GO:0071949">
    <property type="term" value="F:FAD binding"/>
    <property type="evidence" value="ECO:0007669"/>
    <property type="project" value="InterPro"/>
</dbReference>
<dbReference type="InterPro" id="IPR010971">
    <property type="entry name" value="UbiH/COQ6"/>
</dbReference>
<dbReference type="GO" id="GO:0006744">
    <property type="term" value="P:ubiquinone biosynthetic process"/>
    <property type="evidence" value="ECO:0007669"/>
    <property type="project" value="InterPro"/>
</dbReference>
<evidence type="ECO:0000256" key="5">
    <source>
        <dbReference type="ARBA" id="ARBA00023002"/>
    </source>
</evidence>
<dbReference type="PROSITE" id="PS01304">
    <property type="entry name" value="UBIH"/>
    <property type="match status" value="1"/>
</dbReference>
<evidence type="ECO:0000256" key="6">
    <source>
        <dbReference type="ARBA" id="ARBA00023033"/>
    </source>
</evidence>
<accession>A0A3B0YU14</accession>
<keyword evidence="4" id="KW-0274">FAD</keyword>
<dbReference type="PANTHER" id="PTHR43876:SF7">
    <property type="entry name" value="UBIQUINONE BIOSYNTHESIS MONOOXYGENASE COQ6, MITOCHONDRIAL"/>
    <property type="match status" value="1"/>
</dbReference>
<dbReference type="GO" id="GO:0004497">
    <property type="term" value="F:monooxygenase activity"/>
    <property type="evidence" value="ECO:0007669"/>
    <property type="project" value="UniProtKB-KW"/>
</dbReference>
<keyword evidence="3" id="KW-0285">Flavoprotein</keyword>
<evidence type="ECO:0000256" key="4">
    <source>
        <dbReference type="ARBA" id="ARBA00022827"/>
    </source>
</evidence>
<dbReference type="AlphaFoldDB" id="A0A3B0YU14"/>
<dbReference type="PRINTS" id="PR00420">
    <property type="entry name" value="RNGMNOXGNASE"/>
</dbReference>
<evidence type="ECO:0000256" key="3">
    <source>
        <dbReference type="ARBA" id="ARBA00022630"/>
    </source>
</evidence>
<organism evidence="8">
    <name type="scientific">hydrothermal vent metagenome</name>
    <dbReference type="NCBI Taxonomy" id="652676"/>
    <lineage>
        <taxon>unclassified sequences</taxon>
        <taxon>metagenomes</taxon>
        <taxon>ecological metagenomes</taxon>
    </lineage>
</organism>
<dbReference type="PANTHER" id="PTHR43876">
    <property type="entry name" value="UBIQUINONE BIOSYNTHESIS MONOOXYGENASE COQ6, MITOCHONDRIAL"/>
    <property type="match status" value="1"/>
</dbReference>
<feature type="domain" description="FAD-binding" evidence="7">
    <location>
        <begin position="5"/>
        <end position="319"/>
    </location>
</feature>
<comment type="similarity">
    <text evidence="2">Belongs to the UbiH/COQ6 family.</text>
</comment>
<dbReference type="PROSITE" id="PS51257">
    <property type="entry name" value="PROKAR_LIPOPROTEIN"/>
    <property type="match status" value="1"/>
</dbReference>
<dbReference type="EMBL" id="UOFO01000045">
    <property type="protein sequence ID" value="VAW84425.1"/>
    <property type="molecule type" value="Genomic_DNA"/>
</dbReference>
<dbReference type="FunFam" id="3.50.50.60:FF:000021">
    <property type="entry name" value="Ubiquinone biosynthesis monooxygenase COQ6"/>
    <property type="match status" value="1"/>
</dbReference>
<dbReference type="InterPro" id="IPR018168">
    <property type="entry name" value="Ubi_Hdrlase_CS"/>
</dbReference>
<gene>
    <name evidence="8" type="ORF">MNBD_GAMMA16-2028</name>
</gene>
<name>A0A3B0YU14_9ZZZZ</name>
<keyword evidence="5" id="KW-0560">Oxidoreductase</keyword>
<evidence type="ECO:0000256" key="2">
    <source>
        <dbReference type="ARBA" id="ARBA00005349"/>
    </source>
</evidence>